<evidence type="ECO:0000313" key="2">
    <source>
        <dbReference type="Proteomes" id="UP000828390"/>
    </source>
</evidence>
<evidence type="ECO:0000313" key="1">
    <source>
        <dbReference type="EMBL" id="KAH3751994.1"/>
    </source>
</evidence>
<gene>
    <name evidence="1" type="ORF">DPMN_186602</name>
</gene>
<dbReference type="EMBL" id="JAIWYP010000010">
    <property type="protein sequence ID" value="KAH3751994.1"/>
    <property type="molecule type" value="Genomic_DNA"/>
</dbReference>
<keyword evidence="2" id="KW-1185">Reference proteome</keyword>
<dbReference type="Proteomes" id="UP000828390">
    <property type="component" value="Unassembled WGS sequence"/>
</dbReference>
<protein>
    <submittedName>
        <fullName evidence="1">Uncharacterized protein</fullName>
    </submittedName>
</protein>
<sequence length="57" mass="6246">MPWELGLPDCTTTPLPTTSHSTNAYAQQQNDGSMVSFHSVLYIGCTTIVMLKQLTIC</sequence>
<reference evidence="1" key="2">
    <citation type="submission" date="2020-11" db="EMBL/GenBank/DDBJ databases">
        <authorList>
            <person name="McCartney M.A."/>
            <person name="Auch B."/>
            <person name="Kono T."/>
            <person name="Mallez S."/>
            <person name="Becker A."/>
            <person name="Gohl D.M."/>
            <person name="Silverstein K.A.T."/>
            <person name="Koren S."/>
            <person name="Bechman K.B."/>
            <person name="Herman A."/>
            <person name="Abrahante J.E."/>
            <person name="Garbe J."/>
        </authorList>
    </citation>
    <scope>NUCLEOTIDE SEQUENCE</scope>
    <source>
        <strain evidence="1">Duluth1</strain>
        <tissue evidence="1">Whole animal</tissue>
    </source>
</reference>
<accession>A0A9D4DMH7</accession>
<organism evidence="1 2">
    <name type="scientific">Dreissena polymorpha</name>
    <name type="common">Zebra mussel</name>
    <name type="synonym">Mytilus polymorpha</name>
    <dbReference type="NCBI Taxonomy" id="45954"/>
    <lineage>
        <taxon>Eukaryota</taxon>
        <taxon>Metazoa</taxon>
        <taxon>Spiralia</taxon>
        <taxon>Lophotrochozoa</taxon>
        <taxon>Mollusca</taxon>
        <taxon>Bivalvia</taxon>
        <taxon>Autobranchia</taxon>
        <taxon>Heteroconchia</taxon>
        <taxon>Euheterodonta</taxon>
        <taxon>Imparidentia</taxon>
        <taxon>Neoheterodontei</taxon>
        <taxon>Myida</taxon>
        <taxon>Dreissenoidea</taxon>
        <taxon>Dreissenidae</taxon>
        <taxon>Dreissena</taxon>
    </lineage>
</organism>
<dbReference type="AlphaFoldDB" id="A0A9D4DMH7"/>
<name>A0A9D4DMH7_DREPO</name>
<reference evidence="1" key="1">
    <citation type="journal article" date="2019" name="bioRxiv">
        <title>The Genome of the Zebra Mussel, Dreissena polymorpha: A Resource for Invasive Species Research.</title>
        <authorList>
            <person name="McCartney M.A."/>
            <person name="Auch B."/>
            <person name="Kono T."/>
            <person name="Mallez S."/>
            <person name="Zhang Y."/>
            <person name="Obille A."/>
            <person name="Becker A."/>
            <person name="Abrahante J.E."/>
            <person name="Garbe J."/>
            <person name="Badalamenti J.P."/>
            <person name="Herman A."/>
            <person name="Mangelson H."/>
            <person name="Liachko I."/>
            <person name="Sullivan S."/>
            <person name="Sone E.D."/>
            <person name="Koren S."/>
            <person name="Silverstein K.A.T."/>
            <person name="Beckman K.B."/>
            <person name="Gohl D.M."/>
        </authorList>
    </citation>
    <scope>NUCLEOTIDE SEQUENCE</scope>
    <source>
        <strain evidence="1">Duluth1</strain>
        <tissue evidence="1">Whole animal</tissue>
    </source>
</reference>
<proteinExistence type="predicted"/>
<comment type="caution">
    <text evidence="1">The sequence shown here is derived from an EMBL/GenBank/DDBJ whole genome shotgun (WGS) entry which is preliminary data.</text>
</comment>